<dbReference type="GO" id="GO:0055085">
    <property type="term" value="P:transmembrane transport"/>
    <property type="evidence" value="ECO:0007669"/>
    <property type="project" value="InterPro"/>
</dbReference>
<evidence type="ECO:0000256" key="5">
    <source>
        <dbReference type="ARBA" id="ARBA00022989"/>
    </source>
</evidence>
<comment type="similarity">
    <text evidence="7">Belongs to the binding-protein-dependent transport system permease family.</text>
</comment>
<feature type="transmembrane region" description="Helical" evidence="7">
    <location>
        <begin position="142"/>
        <end position="162"/>
    </location>
</feature>
<dbReference type="Proteomes" id="UP000199064">
    <property type="component" value="Unassembled WGS sequence"/>
</dbReference>
<evidence type="ECO:0000313" key="9">
    <source>
        <dbReference type="EMBL" id="SEB65235.1"/>
    </source>
</evidence>
<evidence type="ECO:0000256" key="1">
    <source>
        <dbReference type="ARBA" id="ARBA00004651"/>
    </source>
</evidence>
<dbReference type="GO" id="GO:0005886">
    <property type="term" value="C:plasma membrane"/>
    <property type="evidence" value="ECO:0007669"/>
    <property type="project" value="UniProtKB-SubCell"/>
</dbReference>
<feature type="transmembrane region" description="Helical" evidence="7">
    <location>
        <begin position="226"/>
        <end position="252"/>
    </location>
</feature>
<dbReference type="PROSITE" id="PS50928">
    <property type="entry name" value="ABC_TM1"/>
    <property type="match status" value="1"/>
</dbReference>
<evidence type="ECO:0000256" key="2">
    <source>
        <dbReference type="ARBA" id="ARBA00022448"/>
    </source>
</evidence>
<dbReference type="SUPFAM" id="SSF161098">
    <property type="entry name" value="MetI-like"/>
    <property type="match status" value="1"/>
</dbReference>
<dbReference type="RefSeq" id="WP_090329089.1">
    <property type="nucleotide sequence ID" value="NZ_FNSL01000001.1"/>
</dbReference>
<sequence length="305" mass="33679">MLKYLARRVILTIPVLFGILVISFLLTHLSGDPTDLILPPDVTEEAREAFRKRHGLDQPIWVQFVSFCTQALQGNFGDSLRFHEPALTLVMDRMAATTELAVAAMALTILIGVPAGVIAAYRRNTPIDLSVRGTTLVGQAMPSFYLGILSIIIFAVWLRWLPTGGRGTWWHLVLPATTLSFQLVALVARVTRSCMLDVLGQDYIRTARAKGLGEMKVVWLHGLRNAFIPVLTVIGLQVGFLMGGVVVTETVFSWPGVGRLAIQAIYARDFPVVQAIVLLFALIFVVVNLIVDLLYAVLDPRISYR</sequence>
<name>A0A1H4L4H9_9HYPH</name>
<organism evidence="9 10">
    <name type="scientific">Nitratireductor aquibiodomus</name>
    <dbReference type="NCBI Taxonomy" id="204799"/>
    <lineage>
        <taxon>Bacteria</taxon>
        <taxon>Pseudomonadati</taxon>
        <taxon>Pseudomonadota</taxon>
        <taxon>Alphaproteobacteria</taxon>
        <taxon>Hyphomicrobiales</taxon>
        <taxon>Phyllobacteriaceae</taxon>
        <taxon>Nitratireductor</taxon>
    </lineage>
</organism>
<keyword evidence="10" id="KW-1185">Reference proteome</keyword>
<feature type="domain" description="ABC transmembrane type-1" evidence="8">
    <location>
        <begin position="94"/>
        <end position="291"/>
    </location>
</feature>
<keyword evidence="5 7" id="KW-1133">Transmembrane helix</keyword>
<accession>A0A1H4L4H9</accession>
<keyword evidence="3" id="KW-1003">Cell membrane</keyword>
<dbReference type="Pfam" id="PF19300">
    <property type="entry name" value="BPD_transp_1_N"/>
    <property type="match status" value="1"/>
</dbReference>
<reference evidence="10" key="1">
    <citation type="submission" date="2016-10" db="EMBL/GenBank/DDBJ databases">
        <authorList>
            <person name="Varghese N."/>
            <person name="Submissions S."/>
        </authorList>
    </citation>
    <scope>NUCLEOTIDE SEQUENCE [LARGE SCALE GENOMIC DNA]</scope>
    <source>
        <strain evidence="10">ES.061</strain>
    </source>
</reference>
<feature type="transmembrane region" description="Helical" evidence="7">
    <location>
        <begin position="100"/>
        <end position="121"/>
    </location>
</feature>
<dbReference type="AlphaFoldDB" id="A0A1H4L4H9"/>
<dbReference type="PANTHER" id="PTHR43163">
    <property type="entry name" value="DIPEPTIDE TRANSPORT SYSTEM PERMEASE PROTEIN DPPB-RELATED"/>
    <property type="match status" value="1"/>
</dbReference>
<evidence type="ECO:0000256" key="6">
    <source>
        <dbReference type="ARBA" id="ARBA00023136"/>
    </source>
</evidence>
<feature type="transmembrane region" description="Helical" evidence="7">
    <location>
        <begin position="168"/>
        <end position="188"/>
    </location>
</feature>
<keyword evidence="2 7" id="KW-0813">Transport</keyword>
<keyword evidence="6 7" id="KW-0472">Membrane</keyword>
<dbReference type="InterPro" id="IPR000515">
    <property type="entry name" value="MetI-like"/>
</dbReference>
<feature type="transmembrane region" description="Helical" evidence="7">
    <location>
        <begin position="272"/>
        <end position="298"/>
    </location>
</feature>
<dbReference type="Pfam" id="PF00528">
    <property type="entry name" value="BPD_transp_1"/>
    <property type="match status" value="1"/>
</dbReference>
<dbReference type="CDD" id="cd06261">
    <property type="entry name" value="TM_PBP2"/>
    <property type="match status" value="1"/>
</dbReference>
<comment type="subcellular location">
    <subcellularLocation>
        <location evidence="1 7">Cell membrane</location>
        <topology evidence="1 7">Multi-pass membrane protein</topology>
    </subcellularLocation>
</comment>
<dbReference type="InterPro" id="IPR045621">
    <property type="entry name" value="BPD_transp_1_N"/>
</dbReference>
<evidence type="ECO:0000259" key="8">
    <source>
        <dbReference type="PROSITE" id="PS50928"/>
    </source>
</evidence>
<dbReference type="InterPro" id="IPR035906">
    <property type="entry name" value="MetI-like_sf"/>
</dbReference>
<dbReference type="Gene3D" id="1.10.3720.10">
    <property type="entry name" value="MetI-like"/>
    <property type="match status" value="1"/>
</dbReference>
<protein>
    <submittedName>
        <fullName evidence="9">Peptide/nickel transport system permease protein</fullName>
    </submittedName>
</protein>
<dbReference type="EMBL" id="FNSL01000001">
    <property type="protein sequence ID" value="SEB65235.1"/>
    <property type="molecule type" value="Genomic_DNA"/>
</dbReference>
<evidence type="ECO:0000256" key="3">
    <source>
        <dbReference type="ARBA" id="ARBA00022475"/>
    </source>
</evidence>
<evidence type="ECO:0000256" key="4">
    <source>
        <dbReference type="ARBA" id="ARBA00022692"/>
    </source>
</evidence>
<evidence type="ECO:0000313" key="10">
    <source>
        <dbReference type="Proteomes" id="UP000199064"/>
    </source>
</evidence>
<evidence type="ECO:0000256" key="7">
    <source>
        <dbReference type="RuleBase" id="RU363032"/>
    </source>
</evidence>
<proteinExistence type="inferred from homology"/>
<feature type="transmembrane region" description="Helical" evidence="7">
    <location>
        <begin position="9"/>
        <end position="29"/>
    </location>
</feature>
<gene>
    <name evidence="9" type="ORF">SAMN05216452_2622</name>
</gene>
<keyword evidence="4 7" id="KW-0812">Transmembrane</keyword>
<dbReference type="PANTHER" id="PTHR43163:SF6">
    <property type="entry name" value="DIPEPTIDE TRANSPORT SYSTEM PERMEASE PROTEIN DPPB-RELATED"/>
    <property type="match status" value="1"/>
</dbReference>